<keyword evidence="3" id="KW-1185">Reference proteome</keyword>
<protein>
    <submittedName>
        <fullName evidence="2">Uncharacterized protein</fullName>
    </submittedName>
</protein>
<evidence type="ECO:0000313" key="2">
    <source>
        <dbReference type="EMBL" id="MEP1058199.1"/>
    </source>
</evidence>
<keyword evidence="1" id="KW-1133">Transmembrane helix</keyword>
<feature type="transmembrane region" description="Helical" evidence="1">
    <location>
        <begin position="32"/>
        <end position="52"/>
    </location>
</feature>
<reference evidence="2 3" key="1">
    <citation type="submission" date="2022-04" db="EMBL/GenBank/DDBJ databases">
        <title>Positive selection, recombination, and allopatry shape intraspecific diversity of widespread and dominant cyanobacteria.</title>
        <authorList>
            <person name="Wei J."/>
            <person name="Shu W."/>
            <person name="Hu C."/>
        </authorList>
    </citation>
    <scope>NUCLEOTIDE SEQUENCE [LARGE SCALE GENOMIC DNA]</scope>
    <source>
        <strain evidence="2 3">AS-A4</strain>
    </source>
</reference>
<sequence>MLIFILVFVIALVACSLHLMQQAVDRDEFSLMLAGTLVAASAAAMLVVYFLMGNYIGYITATAPIVNSRNASTDSAAWVLEADGSELPTSFFLSGALTPLTFPASEPKSL</sequence>
<keyword evidence="1" id="KW-0472">Membrane</keyword>
<organism evidence="2 3">
    <name type="scientific">Stenomitos frigidus AS-A4</name>
    <dbReference type="NCBI Taxonomy" id="2933935"/>
    <lineage>
        <taxon>Bacteria</taxon>
        <taxon>Bacillati</taxon>
        <taxon>Cyanobacteriota</taxon>
        <taxon>Cyanophyceae</taxon>
        <taxon>Leptolyngbyales</taxon>
        <taxon>Leptolyngbyaceae</taxon>
        <taxon>Stenomitos</taxon>
    </lineage>
</organism>
<proteinExistence type="predicted"/>
<comment type="caution">
    <text evidence="2">The sequence shown here is derived from an EMBL/GenBank/DDBJ whole genome shotgun (WGS) entry which is preliminary data.</text>
</comment>
<keyword evidence="1" id="KW-0812">Transmembrane</keyword>
<evidence type="ECO:0000313" key="3">
    <source>
        <dbReference type="Proteomes" id="UP001476950"/>
    </source>
</evidence>
<dbReference type="Proteomes" id="UP001476950">
    <property type="component" value="Unassembled WGS sequence"/>
</dbReference>
<dbReference type="RefSeq" id="WP_347241387.1">
    <property type="nucleotide sequence ID" value="NZ_JAMPLM010000004.1"/>
</dbReference>
<dbReference type="EMBL" id="JAMPLM010000004">
    <property type="protein sequence ID" value="MEP1058199.1"/>
    <property type="molecule type" value="Genomic_DNA"/>
</dbReference>
<name>A0ABV0KIL9_9CYAN</name>
<accession>A0ABV0KIL9</accession>
<gene>
    <name evidence="2" type="ORF">NDI38_07070</name>
</gene>
<evidence type="ECO:0000256" key="1">
    <source>
        <dbReference type="SAM" id="Phobius"/>
    </source>
</evidence>